<reference evidence="2" key="1">
    <citation type="submission" date="2023-06" db="EMBL/GenBank/DDBJ databases">
        <title>Survivors Of The Sea: Transcriptome response of Skeletonema marinoi to long-term dormancy.</title>
        <authorList>
            <person name="Pinder M.I.M."/>
            <person name="Kourtchenko O."/>
            <person name="Robertson E.K."/>
            <person name="Larsson T."/>
            <person name="Maumus F."/>
            <person name="Osuna-Cruz C.M."/>
            <person name="Vancaester E."/>
            <person name="Stenow R."/>
            <person name="Vandepoele K."/>
            <person name="Ploug H."/>
            <person name="Bruchert V."/>
            <person name="Godhe A."/>
            <person name="Topel M."/>
        </authorList>
    </citation>
    <scope>NUCLEOTIDE SEQUENCE</scope>
    <source>
        <strain evidence="2">R05AC</strain>
    </source>
</reference>
<organism evidence="2 3">
    <name type="scientific">Skeletonema marinoi</name>
    <dbReference type="NCBI Taxonomy" id="267567"/>
    <lineage>
        <taxon>Eukaryota</taxon>
        <taxon>Sar</taxon>
        <taxon>Stramenopiles</taxon>
        <taxon>Ochrophyta</taxon>
        <taxon>Bacillariophyta</taxon>
        <taxon>Coscinodiscophyceae</taxon>
        <taxon>Thalassiosirophycidae</taxon>
        <taxon>Thalassiosirales</taxon>
        <taxon>Skeletonemataceae</taxon>
        <taxon>Skeletonema</taxon>
        <taxon>Skeletonema marinoi-dohrnii complex</taxon>
    </lineage>
</organism>
<dbReference type="Proteomes" id="UP001224775">
    <property type="component" value="Unassembled WGS sequence"/>
</dbReference>
<dbReference type="EMBL" id="JATAAI010000011">
    <property type="protein sequence ID" value="KAK1742409.1"/>
    <property type="molecule type" value="Genomic_DNA"/>
</dbReference>
<comment type="caution">
    <text evidence="2">The sequence shown here is derived from an EMBL/GenBank/DDBJ whole genome shotgun (WGS) entry which is preliminary data.</text>
</comment>
<feature type="compositionally biased region" description="Polar residues" evidence="1">
    <location>
        <begin position="13"/>
        <end position="26"/>
    </location>
</feature>
<proteinExistence type="predicted"/>
<accession>A0AAD9DDV0</accession>
<feature type="region of interest" description="Disordered" evidence="1">
    <location>
        <begin position="1"/>
        <end position="26"/>
    </location>
</feature>
<name>A0AAD9DDV0_9STRA</name>
<keyword evidence="3" id="KW-1185">Reference proteome</keyword>
<evidence type="ECO:0000313" key="2">
    <source>
        <dbReference type="EMBL" id="KAK1742409.1"/>
    </source>
</evidence>
<feature type="compositionally biased region" description="Basic and acidic residues" evidence="1">
    <location>
        <begin position="1"/>
        <end position="12"/>
    </location>
</feature>
<protein>
    <submittedName>
        <fullName evidence="2">Uncharacterized protein</fullName>
    </submittedName>
</protein>
<dbReference type="AlphaFoldDB" id="A0AAD9DDV0"/>
<sequence length="64" mass="7378">MINDMKKMRGSESQENQPDDNVTVSSISTFGFKTWDKYATEMESDSEKEKGKKNEKEKALKSVR</sequence>
<evidence type="ECO:0000256" key="1">
    <source>
        <dbReference type="SAM" id="MobiDB-lite"/>
    </source>
</evidence>
<feature type="region of interest" description="Disordered" evidence="1">
    <location>
        <begin position="40"/>
        <end position="64"/>
    </location>
</feature>
<evidence type="ECO:0000313" key="3">
    <source>
        <dbReference type="Proteomes" id="UP001224775"/>
    </source>
</evidence>
<gene>
    <name evidence="2" type="ORF">QTG54_006974</name>
</gene>